<dbReference type="AlphaFoldDB" id="A0A5Q0Q8S1"/>
<dbReference type="Proteomes" id="UP000326921">
    <property type="component" value="Chromosome"/>
</dbReference>
<evidence type="ECO:0000313" key="3">
    <source>
        <dbReference type="Proteomes" id="UP000326921"/>
    </source>
</evidence>
<proteinExistence type="predicted"/>
<feature type="signal peptide" evidence="1">
    <location>
        <begin position="1"/>
        <end position="25"/>
    </location>
</feature>
<evidence type="ECO:0000256" key="1">
    <source>
        <dbReference type="SAM" id="SignalP"/>
    </source>
</evidence>
<keyword evidence="1" id="KW-0732">Signal</keyword>
<dbReference type="EMBL" id="CP045652">
    <property type="protein sequence ID" value="QGA25664.1"/>
    <property type="molecule type" value="Genomic_DNA"/>
</dbReference>
<accession>A0A5Q0Q8S1</accession>
<keyword evidence="3" id="KW-1185">Reference proteome</keyword>
<sequence>MKLNTLFVAAVLASTSLSSCVFETAGDNQLKYTHTTLVDGDAYAFFRQVGAIVPFEASYAKHVETVGSAQAKEVAGKVAKVFADILPQMDSLATKFDVDFPILGAQQYTASTEVAANEPPIVDTANADSTTTPVAVAHNAEVYSDEAYLHHIQHQVAVVKEHFRRLSHNTNKELRDFAVAKSESIAELYKATGGKEEHAHH</sequence>
<gene>
    <name evidence="2" type="ORF">GFH32_04715</name>
</gene>
<organism evidence="2 3">
    <name type="scientific">Sphingobacterium zhuxiongii</name>
    <dbReference type="NCBI Taxonomy" id="2662364"/>
    <lineage>
        <taxon>Bacteria</taxon>
        <taxon>Pseudomonadati</taxon>
        <taxon>Bacteroidota</taxon>
        <taxon>Sphingobacteriia</taxon>
        <taxon>Sphingobacteriales</taxon>
        <taxon>Sphingobacteriaceae</taxon>
        <taxon>Sphingobacterium</taxon>
    </lineage>
</organism>
<evidence type="ECO:0008006" key="4">
    <source>
        <dbReference type="Google" id="ProtNLM"/>
    </source>
</evidence>
<reference evidence="2 3" key="1">
    <citation type="submission" date="2019-10" db="EMBL/GenBank/DDBJ databases">
        <authorList>
            <person name="Dong K."/>
        </authorList>
    </citation>
    <scope>NUCLEOTIDE SEQUENCE [LARGE SCALE GENOMIC DNA]</scope>
    <source>
        <strain evidence="3">dk4302</strain>
    </source>
</reference>
<feature type="chain" id="PRO_5024842069" description="DUF4142 domain-containing protein" evidence="1">
    <location>
        <begin position="26"/>
        <end position="201"/>
    </location>
</feature>
<evidence type="ECO:0000313" key="2">
    <source>
        <dbReference type="EMBL" id="QGA25664.1"/>
    </source>
</evidence>
<name>A0A5Q0Q8S1_9SPHI</name>
<dbReference type="RefSeq" id="WP_153509984.1">
    <property type="nucleotide sequence ID" value="NZ_CP045652.1"/>
</dbReference>
<dbReference type="PROSITE" id="PS51257">
    <property type="entry name" value="PROKAR_LIPOPROTEIN"/>
    <property type="match status" value="1"/>
</dbReference>
<dbReference type="KEGG" id="sphe:GFH32_04715"/>
<protein>
    <recommendedName>
        <fullName evidence="4">DUF4142 domain-containing protein</fullName>
    </recommendedName>
</protein>